<dbReference type="Proteomes" id="UP000824106">
    <property type="component" value="Unassembled WGS sequence"/>
</dbReference>
<dbReference type="InterPro" id="IPR011035">
    <property type="entry name" value="Ribosomal_bL25/Gln-tRNA_synth"/>
</dbReference>
<evidence type="ECO:0000259" key="7">
    <source>
        <dbReference type="Pfam" id="PF01386"/>
    </source>
</evidence>
<feature type="domain" description="Large ribosomal subunit protein bL25 beta" evidence="8">
    <location>
        <begin position="97"/>
        <end position="177"/>
    </location>
</feature>
<evidence type="ECO:0000256" key="2">
    <source>
        <dbReference type="ARBA" id="ARBA00022884"/>
    </source>
</evidence>
<name>A0A9D2G099_9LACT</name>
<dbReference type="GO" id="GO:0022625">
    <property type="term" value="C:cytosolic large ribosomal subunit"/>
    <property type="evidence" value="ECO:0007669"/>
    <property type="project" value="TreeGrafter"/>
</dbReference>
<sequence>MKIVAEKRAKTGTSASKQARAAGKLPAVIYGKAVDSLPVLIDLKEFEDAIRQVGSNGVFSLEVDDETYQVFVKEYSYYATKPTLYHVDLQAFTAGEKVDMTIPVYVEGEEEILEGILSQSISEIDIVIAPEDAPTDFTIDASKLQIGDSLTVADIELPESAELLTEPDETVVSVSAPEDISDDLETEDTATDVMPEPEVIGEDDEDE</sequence>
<keyword evidence="3 5" id="KW-0689">Ribosomal protein</keyword>
<reference evidence="9" key="1">
    <citation type="journal article" date="2021" name="PeerJ">
        <title>Extensive microbial diversity within the chicken gut microbiome revealed by metagenomics and culture.</title>
        <authorList>
            <person name="Gilroy R."/>
            <person name="Ravi A."/>
            <person name="Getino M."/>
            <person name="Pursley I."/>
            <person name="Horton D.L."/>
            <person name="Alikhan N.F."/>
            <person name="Baker D."/>
            <person name="Gharbi K."/>
            <person name="Hall N."/>
            <person name="Watson M."/>
            <person name="Adriaenssens E.M."/>
            <person name="Foster-Nyarko E."/>
            <person name="Jarju S."/>
            <person name="Secka A."/>
            <person name="Antonio M."/>
            <person name="Oren A."/>
            <person name="Chaudhuri R.R."/>
            <person name="La Ragione R."/>
            <person name="Hildebrand F."/>
            <person name="Pallen M.J."/>
        </authorList>
    </citation>
    <scope>NUCLEOTIDE SEQUENCE</scope>
    <source>
        <strain evidence="9">CHK169-4300</strain>
    </source>
</reference>
<keyword evidence="2 5" id="KW-0694">RNA-binding</keyword>
<dbReference type="Pfam" id="PF01386">
    <property type="entry name" value="Ribosomal_L25p"/>
    <property type="match status" value="1"/>
</dbReference>
<protein>
    <recommendedName>
        <fullName evidence="5">Large ribosomal subunit protein bL25</fullName>
    </recommendedName>
    <alternativeName>
        <fullName evidence="5">General stress protein CTC</fullName>
    </alternativeName>
</protein>
<feature type="region of interest" description="Disordered" evidence="6">
    <location>
        <begin position="165"/>
        <end position="207"/>
    </location>
</feature>
<evidence type="ECO:0000256" key="3">
    <source>
        <dbReference type="ARBA" id="ARBA00022980"/>
    </source>
</evidence>
<dbReference type="InterPro" id="IPR020057">
    <property type="entry name" value="Ribosomal_bL25_b-dom"/>
</dbReference>
<feature type="compositionally biased region" description="Acidic residues" evidence="6">
    <location>
        <begin position="179"/>
        <end position="190"/>
    </location>
</feature>
<dbReference type="NCBIfam" id="TIGR00731">
    <property type="entry name" value="bL25_bact_ctc"/>
    <property type="match status" value="1"/>
</dbReference>
<reference evidence="9" key="2">
    <citation type="submission" date="2021-04" db="EMBL/GenBank/DDBJ databases">
        <authorList>
            <person name="Gilroy R."/>
        </authorList>
    </citation>
    <scope>NUCLEOTIDE SEQUENCE</scope>
    <source>
        <strain evidence="9">CHK169-4300</strain>
    </source>
</reference>
<accession>A0A9D2G099</accession>
<evidence type="ECO:0000313" key="10">
    <source>
        <dbReference type="Proteomes" id="UP000824106"/>
    </source>
</evidence>
<dbReference type="GO" id="GO:0003735">
    <property type="term" value="F:structural constituent of ribosome"/>
    <property type="evidence" value="ECO:0007669"/>
    <property type="project" value="InterPro"/>
</dbReference>
<dbReference type="GO" id="GO:0008097">
    <property type="term" value="F:5S rRNA binding"/>
    <property type="evidence" value="ECO:0007669"/>
    <property type="project" value="InterPro"/>
</dbReference>
<comment type="function">
    <text evidence="5">This is one of the proteins that binds to the 5S RNA in the ribosome where it forms part of the central protuberance.</text>
</comment>
<dbReference type="Gene3D" id="2.40.240.10">
    <property type="entry name" value="Ribosomal Protein L25, Chain P"/>
    <property type="match status" value="1"/>
</dbReference>
<dbReference type="CDD" id="cd00495">
    <property type="entry name" value="Ribosomal_L25_TL5_CTC"/>
    <property type="match status" value="1"/>
</dbReference>
<proteinExistence type="inferred from homology"/>
<evidence type="ECO:0000256" key="6">
    <source>
        <dbReference type="SAM" id="MobiDB-lite"/>
    </source>
</evidence>
<dbReference type="AlphaFoldDB" id="A0A9D2G099"/>
<evidence type="ECO:0000259" key="8">
    <source>
        <dbReference type="Pfam" id="PF14693"/>
    </source>
</evidence>
<dbReference type="InterPro" id="IPR037121">
    <property type="entry name" value="Ribosomal_bL25_C"/>
</dbReference>
<organism evidence="9 10">
    <name type="scientific">Candidatus Atopostipes pullistercoris</name>
    <dbReference type="NCBI Taxonomy" id="2838467"/>
    <lineage>
        <taxon>Bacteria</taxon>
        <taxon>Bacillati</taxon>
        <taxon>Bacillota</taxon>
        <taxon>Bacilli</taxon>
        <taxon>Lactobacillales</taxon>
        <taxon>Carnobacteriaceae</taxon>
        <taxon>Atopostipes</taxon>
    </lineage>
</organism>
<feature type="domain" description="Large ribosomal subunit protein bL25 L25" evidence="7">
    <location>
        <begin position="4"/>
        <end position="89"/>
    </location>
</feature>
<dbReference type="SUPFAM" id="SSF50715">
    <property type="entry name" value="Ribosomal protein L25-like"/>
    <property type="match status" value="1"/>
</dbReference>
<dbReference type="Pfam" id="PF14693">
    <property type="entry name" value="Ribosomal_TL5_C"/>
    <property type="match status" value="1"/>
</dbReference>
<keyword evidence="1 5" id="KW-0699">rRNA-binding</keyword>
<gene>
    <name evidence="5" type="primary">rplY</name>
    <name evidence="5" type="synonym">ctc</name>
    <name evidence="9" type="ORF">H9808_02820</name>
</gene>
<evidence type="ECO:0000256" key="1">
    <source>
        <dbReference type="ARBA" id="ARBA00022730"/>
    </source>
</evidence>
<dbReference type="PANTHER" id="PTHR33284">
    <property type="entry name" value="RIBOSOMAL PROTEIN L25/GLN-TRNA SYNTHETASE, ANTI-CODON-BINDING DOMAIN-CONTAINING PROTEIN"/>
    <property type="match status" value="1"/>
</dbReference>
<evidence type="ECO:0000256" key="5">
    <source>
        <dbReference type="HAMAP-Rule" id="MF_01334"/>
    </source>
</evidence>
<dbReference type="InterPro" id="IPR001021">
    <property type="entry name" value="Ribosomal_bL25_long"/>
</dbReference>
<dbReference type="PANTHER" id="PTHR33284:SF1">
    <property type="entry name" value="RIBOSOMAL PROTEIN L25_GLN-TRNA SYNTHETASE, ANTI-CODON-BINDING DOMAIN-CONTAINING PROTEIN"/>
    <property type="match status" value="1"/>
</dbReference>
<dbReference type="Gene3D" id="2.170.120.20">
    <property type="entry name" value="Ribosomal protein L25, beta domain"/>
    <property type="match status" value="1"/>
</dbReference>
<evidence type="ECO:0000256" key="4">
    <source>
        <dbReference type="ARBA" id="ARBA00023274"/>
    </source>
</evidence>
<dbReference type="InterPro" id="IPR020056">
    <property type="entry name" value="Rbsml_bL25/Gln-tRNA_synth_N"/>
</dbReference>
<dbReference type="GO" id="GO:0006412">
    <property type="term" value="P:translation"/>
    <property type="evidence" value="ECO:0007669"/>
    <property type="project" value="UniProtKB-UniRule"/>
</dbReference>
<keyword evidence="4 5" id="KW-0687">Ribonucleoprotein</keyword>
<comment type="subunit">
    <text evidence="5">Part of the 50S ribosomal subunit; part of the 5S rRNA/L5/L18/L25 subcomplex. Contacts the 5S rRNA. Binds to the 5S rRNA independently of L5 and L18.</text>
</comment>
<evidence type="ECO:0000313" key="9">
    <source>
        <dbReference type="EMBL" id="HIZ70684.1"/>
    </source>
</evidence>
<comment type="similarity">
    <text evidence="5">Belongs to the bacterial ribosomal protein bL25 family. CTC subfamily.</text>
</comment>
<dbReference type="InterPro" id="IPR020930">
    <property type="entry name" value="Ribosomal_uL5_bac-type"/>
</dbReference>
<comment type="caution">
    <text evidence="9">The sequence shown here is derived from an EMBL/GenBank/DDBJ whole genome shotgun (WGS) entry which is preliminary data.</text>
</comment>
<dbReference type="InterPro" id="IPR029751">
    <property type="entry name" value="Ribosomal_L25_dom"/>
</dbReference>
<dbReference type="EMBL" id="DXAZ01000037">
    <property type="protein sequence ID" value="HIZ70684.1"/>
    <property type="molecule type" value="Genomic_DNA"/>
</dbReference>
<dbReference type="HAMAP" id="MF_01334">
    <property type="entry name" value="Ribosomal_bL25_CTC"/>
    <property type="match status" value="1"/>
</dbReference>